<sequence>MRITTITNWAYGITMVLTVLSAAAFILSAQSATQERQAVEQHLLLNSMGEELALGAEETTDEARLYVMRGEARHLDAFTIDEGEERRRDTAINALRGLGIPNGELQLVEQVTTDAEALDKVEEAAVAAYRGGNQTGARDTLFGPEHERIQTALLNDVTQFRSLAAARTQATVRSAQARSDLWGDIAKVMLALTAVIFLGVLYFILRRRVALPLVRMTGIVNRLAKQDYAVEVPNDSRRDEIGEMNDAIQVFRENGLERNRLDAERKRDLQTKDLILQMMHRLQACYAQKELAEVVALFVPQIFPGIAGCLYTMNESRSALTEVSRWLDPAHTQPSFPASACWGLRRGRLHVSHVADHDIACQHLDESGVPGLCVPLTALGEAIGLLYFEDRKKDASAVDAPQLYLELIAENVGLAIANLQLRDKLVNLAVRDALTGLFNRRSLDEALNALHRDQSARTVVCMMIDIDHFKRFNDEFGHDAGDEVLHHVAQIVSDTIGDVGTVYRFGGEELTVIATDIADGAGFETAEKLRTSVFTTPFSYRGRIVGPLSISVGIASSPVSGPTTTLINRADGALLQAKLSGRNKTVAAFAMGPEGELKRG</sequence>
<dbReference type="PROSITE" id="PS50887">
    <property type="entry name" value="GGDEF"/>
    <property type="match status" value="1"/>
</dbReference>
<dbReference type="GO" id="GO:0005886">
    <property type="term" value="C:plasma membrane"/>
    <property type="evidence" value="ECO:0007669"/>
    <property type="project" value="TreeGrafter"/>
</dbReference>
<dbReference type="InterPro" id="IPR003660">
    <property type="entry name" value="HAMP_dom"/>
</dbReference>
<dbReference type="PANTHER" id="PTHR45138:SF9">
    <property type="entry name" value="DIGUANYLATE CYCLASE DGCM-RELATED"/>
    <property type="match status" value="1"/>
</dbReference>
<dbReference type="GO" id="GO:0052621">
    <property type="term" value="F:diguanylate cyclase activity"/>
    <property type="evidence" value="ECO:0007669"/>
    <property type="project" value="UniProtKB-EC"/>
</dbReference>
<dbReference type="SUPFAM" id="SSF55073">
    <property type="entry name" value="Nucleotide cyclase"/>
    <property type="match status" value="1"/>
</dbReference>
<dbReference type="Proteomes" id="UP000199435">
    <property type="component" value="Unassembled WGS sequence"/>
</dbReference>
<dbReference type="InterPro" id="IPR029016">
    <property type="entry name" value="GAF-like_dom_sf"/>
</dbReference>
<evidence type="ECO:0000256" key="1">
    <source>
        <dbReference type="ARBA" id="ARBA00012528"/>
    </source>
</evidence>
<evidence type="ECO:0000259" key="4">
    <source>
        <dbReference type="PROSITE" id="PS50885"/>
    </source>
</evidence>
<dbReference type="PROSITE" id="PS50885">
    <property type="entry name" value="HAMP"/>
    <property type="match status" value="1"/>
</dbReference>
<keyword evidence="3" id="KW-1133">Transmembrane helix</keyword>
<dbReference type="RefSeq" id="WP_092845535.1">
    <property type="nucleotide sequence ID" value="NZ_FMAH01000005.1"/>
</dbReference>
<keyword evidence="7" id="KW-1185">Reference proteome</keyword>
<dbReference type="SMART" id="SM00267">
    <property type="entry name" value="GGDEF"/>
    <property type="match status" value="1"/>
</dbReference>
<dbReference type="Pfam" id="PF00672">
    <property type="entry name" value="HAMP"/>
    <property type="match status" value="1"/>
</dbReference>
<dbReference type="CDD" id="cd01949">
    <property type="entry name" value="GGDEF"/>
    <property type="match status" value="1"/>
</dbReference>
<organism evidence="6 7">
    <name type="scientific">Rhizobium miluonense</name>
    <dbReference type="NCBI Taxonomy" id="411945"/>
    <lineage>
        <taxon>Bacteria</taxon>
        <taxon>Pseudomonadati</taxon>
        <taxon>Pseudomonadota</taxon>
        <taxon>Alphaproteobacteria</taxon>
        <taxon>Hyphomicrobiales</taxon>
        <taxon>Rhizobiaceae</taxon>
        <taxon>Rhizobium/Agrobacterium group</taxon>
        <taxon>Rhizobium</taxon>
    </lineage>
</organism>
<comment type="catalytic activity">
    <reaction evidence="2">
        <text>2 GTP = 3',3'-c-di-GMP + 2 diphosphate</text>
        <dbReference type="Rhea" id="RHEA:24898"/>
        <dbReference type="ChEBI" id="CHEBI:33019"/>
        <dbReference type="ChEBI" id="CHEBI:37565"/>
        <dbReference type="ChEBI" id="CHEBI:58805"/>
        <dbReference type="EC" id="2.7.7.65"/>
    </reaction>
</comment>
<dbReference type="EMBL" id="FMAH01000005">
    <property type="protein sequence ID" value="SCB18305.1"/>
    <property type="molecule type" value="Genomic_DNA"/>
</dbReference>
<keyword evidence="3" id="KW-0812">Transmembrane</keyword>
<evidence type="ECO:0000256" key="2">
    <source>
        <dbReference type="ARBA" id="ARBA00034247"/>
    </source>
</evidence>
<dbReference type="CDD" id="cd06225">
    <property type="entry name" value="HAMP"/>
    <property type="match status" value="1"/>
</dbReference>
<dbReference type="EC" id="2.7.7.65" evidence="1"/>
<accession>A0A1C3US80</accession>
<dbReference type="GO" id="GO:0007165">
    <property type="term" value="P:signal transduction"/>
    <property type="evidence" value="ECO:0007669"/>
    <property type="project" value="InterPro"/>
</dbReference>
<dbReference type="Pfam" id="PF00990">
    <property type="entry name" value="GGDEF"/>
    <property type="match status" value="1"/>
</dbReference>
<dbReference type="FunFam" id="3.30.70.270:FF:000001">
    <property type="entry name" value="Diguanylate cyclase domain protein"/>
    <property type="match status" value="1"/>
</dbReference>
<feature type="transmembrane region" description="Helical" evidence="3">
    <location>
        <begin position="185"/>
        <end position="205"/>
    </location>
</feature>
<evidence type="ECO:0000259" key="5">
    <source>
        <dbReference type="PROSITE" id="PS50887"/>
    </source>
</evidence>
<dbReference type="GO" id="GO:1902201">
    <property type="term" value="P:negative regulation of bacterial-type flagellum-dependent cell motility"/>
    <property type="evidence" value="ECO:0007669"/>
    <property type="project" value="TreeGrafter"/>
</dbReference>
<dbReference type="InterPro" id="IPR050469">
    <property type="entry name" value="Diguanylate_Cyclase"/>
</dbReference>
<dbReference type="Gene3D" id="3.30.450.40">
    <property type="match status" value="1"/>
</dbReference>
<keyword evidence="3" id="KW-0472">Membrane</keyword>
<gene>
    <name evidence="6" type="ORF">GA0061102_1005133</name>
</gene>
<feature type="domain" description="GGDEF" evidence="5">
    <location>
        <begin position="457"/>
        <end position="590"/>
    </location>
</feature>
<dbReference type="OrthoDB" id="9812260at2"/>
<dbReference type="InterPro" id="IPR043128">
    <property type="entry name" value="Rev_trsase/Diguanyl_cyclase"/>
</dbReference>
<dbReference type="SUPFAM" id="SSF55781">
    <property type="entry name" value="GAF domain-like"/>
    <property type="match status" value="1"/>
</dbReference>
<dbReference type="Gene3D" id="3.30.70.270">
    <property type="match status" value="1"/>
</dbReference>
<protein>
    <recommendedName>
        <fullName evidence="1">diguanylate cyclase</fullName>
        <ecNumber evidence="1">2.7.7.65</ecNumber>
    </recommendedName>
</protein>
<reference evidence="7" key="1">
    <citation type="submission" date="2016-08" db="EMBL/GenBank/DDBJ databases">
        <authorList>
            <person name="Varghese N."/>
            <person name="Submissions Spin"/>
        </authorList>
    </citation>
    <scope>NUCLEOTIDE SEQUENCE [LARGE SCALE GENOMIC DNA]</scope>
    <source>
        <strain evidence="7">HAMBI 2971</strain>
    </source>
</reference>
<name>A0A1C3US80_9HYPH</name>
<dbReference type="SMART" id="SM00304">
    <property type="entry name" value="HAMP"/>
    <property type="match status" value="1"/>
</dbReference>
<dbReference type="Gene3D" id="6.10.340.10">
    <property type="match status" value="1"/>
</dbReference>
<dbReference type="PANTHER" id="PTHR45138">
    <property type="entry name" value="REGULATORY COMPONENTS OF SENSORY TRANSDUCTION SYSTEM"/>
    <property type="match status" value="1"/>
</dbReference>
<dbReference type="AlphaFoldDB" id="A0A1C3US80"/>
<feature type="domain" description="HAMP" evidence="4">
    <location>
        <begin position="207"/>
        <end position="260"/>
    </location>
</feature>
<dbReference type="SUPFAM" id="SSF158472">
    <property type="entry name" value="HAMP domain-like"/>
    <property type="match status" value="1"/>
</dbReference>
<dbReference type="STRING" id="411945.GA0061102_1005133"/>
<evidence type="ECO:0000256" key="3">
    <source>
        <dbReference type="SAM" id="Phobius"/>
    </source>
</evidence>
<dbReference type="InterPro" id="IPR000160">
    <property type="entry name" value="GGDEF_dom"/>
</dbReference>
<dbReference type="NCBIfam" id="TIGR00254">
    <property type="entry name" value="GGDEF"/>
    <property type="match status" value="1"/>
</dbReference>
<dbReference type="InterPro" id="IPR029787">
    <property type="entry name" value="Nucleotide_cyclase"/>
</dbReference>
<proteinExistence type="predicted"/>
<evidence type="ECO:0000313" key="6">
    <source>
        <dbReference type="EMBL" id="SCB18305.1"/>
    </source>
</evidence>
<evidence type="ECO:0000313" key="7">
    <source>
        <dbReference type="Proteomes" id="UP000199435"/>
    </source>
</evidence>
<dbReference type="GO" id="GO:0043709">
    <property type="term" value="P:cell adhesion involved in single-species biofilm formation"/>
    <property type="evidence" value="ECO:0007669"/>
    <property type="project" value="TreeGrafter"/>
</dbReference>